<gene>
    <name evidence="2" type="ORF">METZ01_LOCUS38326</name>
</gene>
<evidence type="ECO:0000256" key="1">
    <source>
        <dbReference type="SAM" id="Phobius"/>
    </source>
</evidence>
<protein>
    <submittedName>
        <fullName evidence="2">Uncharacterized protein</fullName>
    </submittedName>
</protein>
<accession>A0A381R1A4</accession>
<feature type="transmembrane region" description="Helical" evidence="1">
    <location>
        <begin position="32"/>
        <end position="50"/>
    </location>
</feature>
<keyword evidence="1" id="KW-0812">Transmembrane</keyword>
<feature type="transmembrane region" description="Helical" evidence="1">
    <location>
        <begin position="82"/>
        <end position="100"/>
    </location>
</feature>
<keyword evidence="1" id="KW-1133">Transmembrane helix</keyword>
<feature type="transmembrane region" description="Helical" evidence="1">
    <location>
        <begin position="57"/>
        <end position="76"/>
    </location>
</feature>
<sequence>MLAYFRAISIVLFGSVYYRQLAYDVLGLFASRILWIVLFVALVGGGLGIANEKKWGFRLTTAAAVYSVVATLWIGIRYDPELLGFLLRLMFDLVLVVLLLHPQSKEYRRIWFS</sequence>
<name>A0A381R1A4_9ZZZZ</name>
<keyword evidence="1" id="KW-0472">Membrane</keyword>
<reference evidence="2" key="1">
    <citation type="submission" date="2018-05" db="EMBL/GenBank/DDBJ databases">
        <authorList>
            <person name="Lanie J.A."/>
            <person name="Ng W.-L."/>
            <person name="Kazmierczak K.M."/>
            <person name="Andrzejewski T.M."/>
            <person name="Davidsen T.M."/>
            <person name="Wayne K.J."/>
            <person name="Tettelin H."/>
            <person name="Glass J.I."/>
            <person name="Rusch D."/>
            <person name="Podicherti R."/>
            <person name="Tsui H.-C.T."/>
            <person name="Winkler M.E."/>
        </authorList>
    </citation>
    <scope>NUCLEOTIDE SEQUENCE</scope>
</reference>
<proteinExistence type="predicted"/>
<organism evidence="2">
    <name type="scientific">marine metagenome</name>
    <dbReference type="NCBI Taxonomy" id="408172"/>
    <lineage>
        <taxon>unclassified sequences</taxon>
        <taxon>metagenomes</taxon>
        <taxon>ecological metagenomes</taxon>
    </lineage>
</organism>
<dbReference type="AlphaFoldDB" id="A0A381R1A4"/>
<evidence type="ECO:0000313" key="2">
    <source>
        <dbReference type="EMBL" id="SUZ85472.1"/>
    </source>
</evidence>
<dbReference type="EMBL" id="UINC01001638">
    <property type="protein sequence ID" value="SUZ85472.1"/>
    <property type="molecule type" value="Genomic_DNA"/>
</dbReference>